<dbReference type="InterPro" id="IPR036396">
    <property type="entry name" value="Cyt_P450_sf"/>
</dbReference>
<dbReference type="Gene3D" id="1.10.630.10">
    <property type="entry name" value="Cytochrome P450"/>
    <property type="match status" value="1"/>
</dbReference>
<dbReference type="Proteomes" id="UP000799536">
    <property type="component" value="Unassembled WGS sequence"/>
</dbReference>
<keyword evidence="6" id="KW-0503">Monooxygenase</keyword>
<dbReference type="OrthoDB" id="1470350at2759"/>
<dbReference type="PRINTS" id="PR00463">
    <property type="entry name" value="EP450I"/>
</dbReference>
<dbReference type="PANTHER" id="PTHR24304">
    <property type="entry name" value="CYTOCHROME P450 FAMILY 7"/>
    <property type="match status" value="1"/>
</dbReference>
<name>A0A9P4MZV3_9PLEO</name>
<dbReference type="CDD" id="cd11040">
    <property type="entry name" value="CYP7_CYP8-like"/>
    <property type="match status" value="1"/>
</dbReference>
<reference evidence="8" key="1">
    <citation type="journal article" date="2020" name="Stud. Mycol.">
        <title>101 Dothideomycetes genomes: a test case for predicting lifestyles and emergence of pathogens.</title>
        <authorList>
            <person name="Haridas S."/>
            <person name="Albert R."/>
            <person name="Binder M."/>
            <person name="Bloem J."/>
            <person name="Labutti K."/>
            <person name="Salamov A."/>
            <person name="Andreopoulos B."/>
            <person name="Baker S."/>
            <person name="Barry K."/>
            <person name="Bills G."/>
            <person name="Bluhm B."/>
            <person name="Cannon C."/>
            <person name="Castanera R."/>
            <person name="Culley D."/>
            <person name="Daum C."/>
            <person name="Ezra D."/>
            <person name="Gonzalez J."/>
            <person name="Henrissat B."/>
            <person name="Kuo A."/>
            <person name="Liang C."/>
            <person name="Lipzen A."/>
            <person name="Lutzoni F."/>
            <person name="Magnuson J."/>
            <person name="Mondo S."/>
            <person name="Nolan M."/>
            <person name="Ohm R."/>
            <person name="Pangilinan J."/>
            <person name="Park H.-J."/>
            <person name="Ramirez L."/>
            <person name="Alfaro M."/>
            <person name="Sun H."/>
            <person name="Tritt A."/>
            <person name="Yoshinaga Y."/>
            <person name="Zwiers L.-H."/>
            <person name="Turgeon B."/>
            <person name="Goodwin S."/>
            <person name="Spatafora J."/>
            <person name="Crous P."/>
            <person name="Grigoriev I."/>
        </authorList>
    </citation>
    <scope>NUCLEOTIDE SEQUENCE</scope>
    <source>
        <strain evidence="8">ATCC 74209</strain>
    </source>
</reference>
<dbReference type="AlphaFoldDB" id="A0A9P4MZV3"/>
<proteinExistence type="inferred from homology"/>
<dbReference type="GO" id="GO:0020037">
    <property type="term" value="F:heme binding"/>
    <property type="evidence" value="ECO:0007669"/>
    <property type="project" value="InterPro"/>
</dbReference>
<evidence type="ECO:0000256" key="2">
    <source>
        <dbReference type="ARBA" id="ARBA00022617"/>
    </source>
</evidence>
<dbReference type="GO" id="GO:0008395">
    <property type="term" value="F:steroid hydroxylase activity"/>
    <property type="evidence" value="ECO:0007669"/>
    <property type="project" value="TreeGrafter"/>
</dbReference>
<dbReference type="InterPro" id="IPR002401">
    <property type="entry name" value="Cyt_P450_E_grp-I"/>
</dbReference>
<dbReference type="PANTHER" id="PTHR24304:SF2">
    <property type="entry name" value="24-HYDROXYCHOLESTEROL 7-ALPHA-HYDROXYLASE"/>
    <property type="match status" value="1"/>
</dbReference>
<comment type="caution">
    <text evidence="8">The sequence shown here is derived from an EMBL/GenBank/DDBJ whole genome shotgun (WGS) entry which is preliminary data.</text>
</comment>
<evidence type="ECO:0000256" key="6">
    <source>
        <dbReference type="RuleBase" id="RU000461"/>
    </source>
</evidence>
<keyword evidence="3 5" id="KW-0479">Metal-binding</keyword>
<dbReference type="PROSITE" id="PS00086">
    <property type="entry name" value="CYTOCHROME_P450"/>
    <property type="match status" value="1"/>
</dbReference>
<evidence type="ECO:0000256" key="3">
    <source>
        <dbReference type="ARBA" id="ARBA00022723"/>
    </source>
</evidence>
<dbReference type="GO" id="GO:0005506">
    <property type="term" value="F:iron ion binding"/>
    <property type="evidence" value="ECO:0007669"/>
    <property type="project" value="InterPro"/>
</dbReference>
<comment type="cofactor">
    <cofactor evidence="5">
        <name>heme</name>
        <dbReference type="ChEBI" id="CHEBI:30413"/>
    </cofactor>
</comment>
<comment type="similarity">
    <text evidence="1 6">Belongs to the cytochrome P450 family.</text>
</comment>
<accession>A0A9P4MZV3</accession>
<dbReference type="Pfam" id="PF00067">
    <property type="entry name" value="p450"/>
    <property type="match status" value="1"/>
</dbReference>
<keyword evidence="4 5" id="KW-0408">Iron</keyword>
<organism evidence="8 9">
    <name type="scientific">Delitschia confertaspora ATCC 74209</name>
    <dbReference type="NCBI Taxonomy" id="1513339"/>
    <lineage>
        <taxon>Eukaryota</taxon>
        <taxon>Fungi</taxon>
        <taxon>Dikarya</taxon>
        <taxon>Ascomycota</taxon>
        <taxon>Pezizomycotina</taxon>
        <taxon>Dothideomycetes</taxon>
        <taxon>Pleosporomycetidae</taxon>
        <taxon>Pleosporales</taxon>
        <taxon>Delitschiaceae</taxon>
        <taxon>Delitschia</taxon>
    </lineage>
</organism>
<feature type="binding site" description="axial binding residue" evidence="5">
    <location>
        <position position="464"/>
    </location>
    <ligand>
        <name>heme</name>
        <dbReference type="ChEBI" id="CHEBI:30413"/>
    </ligand>
    <ligandPart>
        <name>Fe</name>
        <dbReference type="ChEBI" id="CHEBI:18248"/>
    </ligandPart>
</feature>
<keyword evidence="9" id="KW-1185">Reference proteome</keyword>
<evidence type="ECO:0000256" key="7">
    <source>
        <dbReference type="SAM" id="Phobius"/>
    </source>
</evidence>
<dbReference type="SUPFAM" id="SSF48264">
    <property type="entry name" value="Cytochrome P450"/>
    <property type="match status" value="1"/>
</dbReference>
<protein>
    <submittedName>
        <fullName evidence="8">Cytochrome P450</fullName>
    </submittedName>
</protein>
<keyword evidence="7" id="KW-1133">Transmembrane helix</keyword>
<dbReference type="EMBL" id="ML993943">
    <property type="protein sequence ID" value="KAF2202265.1"/>
    <property type="molecule type" value="Genomic_DNA"/>
</dbReference>
<dbReference type="InterPro" id="IPR001128">
    <property type="entry name" value="Cyt_P450"/>
</dbReference>
<dbReference type="InterPro" id="IPR050529">
    <property type="entry name" value="CYP450_sterol_14alpha_dmase"/>
</dbReference>
<evidence type="ECO:0000256" key="5">
    <source>
        <dbReference type="PIRSR" id="PIRSR602401-1"/>
    </source>
</evidence>
<dbReference type="GO" id="GO:0016705">
    <property type="term" value="F:oxidoreductase activity, acting on paired donors, with incorporation or reduction of molecular oxygen"/>
    <property type="evidence" value="ECO:0007669"/>
    <property type="project" value="InterPro"/>
</dbReference>
<evidence type="ECO:0000256" key="4">
    <source>
        <dbReference type="ARBA" id="ARBA00023004"/>
    </source>
</evidence>
<keyword evidence="7" id="KW-0812">Transmembrane</keyword>
<feature type="transmembrane region" description="Helical" evidence="7">
    <location>
        <begin position="20"/>
        <end position="38"/>
    </location>
</feature>
<evidence type="ECO:0000256" key="1">
    <source>
        <dbReference type="ARBA" id="ARBA00010617"/>
    </source>
</evidence>
<evidence type="ECO:0000313" key="8">
    <source>
        <dbReference type="EMBL" id="KAF2202265.1"/>
    </source>
</evidence>
<sequence length="526" mass="59894">MDLFYCHQNGTWCELTGSAFAFTTVAVSLCALLIWRYWEFTLRPILYPKYAQKLPYSVPILGHALSFFRDAEGTMTRGRMYFGNKREPFALTIMGETIYIITSAADVSTVYRRTDDLTFDAYITDTMANMGASPDATRRMWQAPQSSSKSQFANPKNEPLAHLSLTIFQHQLHPGKPMEQLEAVLLDRINKKMSWKQLRRTPKAIVTPGEPSTVSLLEWTTSIMLEGATQAFFGEALLKIDPNMLDDYSYFDKHSWKLIYKIPPPWSSGMRRARDRVRSTFARYFNLPVEERSDACWMVKALEVEMRACGIGPGDIGAYLMSIYWVINGNAWKLAFWMLVYIFDDEALFTDVQAEARRCTAISDRPSIIVNHLESSPVMLSVWHEALRFCTSAITIRDVARETQIGNKILKAGARVIVPYKQMLRDSDVFGHDAEVFRPARFLENKDLVKSPSFRPFGGGMTYCPGRFLAKKEVLLFVTLVLVKFDVRKRDRQGGIPRLEEKRPCLGVLSAREGDDLLISVTPATV</sequence>
<keyword evidence="7" id="KW-0472">Membrane</keyword>
<gene>
    <name evidence="8" type="ORF">GQ43DRAFT_455213</name>
</gene>
<keyword evidence="2 5" id="KW-0349">Heme</keyword>
<evidence type="ECO:0000313" key="9">
    <source>
        <dbReference type="Proteomes" id="UP000799536"/>
    </source>
</evidence>
<dbReference type="InterPro" id="IPR017972">
    <property type="entry name" value="Cyt_P450_CS"/>
</dbReference>
<keyword evidence="6" id="KW-0560">Oxidoreductase</keyword>